<keyword evidence="1" id="KW-1133">Transmembrane helix</keyword>
<keyword evidence="1" id="KW-0472">Membrane</keyword>
<name>A0AAV3PTV9_LITER</name>
<dbReference type="AlphaFoldDB" id="A0AAV3PTV9"/>
<evidence type="ECO:0000313" key="2">
    <source>
        <dbReference type="EMBL" id="GAA0153387.1"/>
    </source>
</evidence>
<dbReference type="Proteomes" id="UP001454036">
    <property type="component" value="Unassembled WGS sequence"/>
</dbReference>
<keyword evidence="3" id="KW-1185">Reference proteome</keyword>
<keyword evidence="1" id="KW-0812">Transmembrane</keyword>
<protein>
    <submittedName>
        <fullName evidence="2">Uncharacterized protein</fullName>
    </submittedName>
</protein>
<proteinExistence type="predicted"/>
<sequence>MWNCVPLLDVYSPFPILVWRVLGCSSCIFALVSCLLLTAYFPVLLVRSSWFLLLLLEIVLPFRRVALCGCLCDKPVSQLKDMEYEIFEQLEADLDDDREYSVMRAALRNFFRWINLMDTLDQEMQLRRSSY</sequence>
<evidence type="ECO:0000313" key="3">
    <source>
        <dbReference type="Proteomes" id="UP001454036"/>
    </source>
</evidence>
<reference evidence="2 3" key="1">
    <citation type="submission" date="2024-01" db="EMBL/GenBank/DDBJ databases">
        <title>The complete chloroplast genome sequence of Lithospermum erythrorhizon: insights into the phylogenetic relationship among Boraginaceae species and the maternal lineages of purple gromwells.</title>
        <authorList>
            <person name="Okada T."/>
            <person name="Watanabe K."/>
        </authorList>
    </citation>
    <scope>NUCLEOTIDE SEQUENCE [LARGE SCALE GENOMIC DNA]</scope>
</reference>
<dbReference type="EMBL" id="BAABME010002169">
    <property type="protein sequence ID" value="GAA0153387.1"/>
    <property type="molecule type" value="Genomic_DNA"/>
</dbReference>
<feature type="transmembrane region" description="Helical" evidence="1">
    <location>
        <begin position="16"/>
        <end position="37"/>
    </location>
</feature>
<gene>
    <name evidence="2" type="ORF">LIER_11637</name>
</gene>
<comment type="caution">
    <text evidence="2">The sequence shown here is derived from an EMBL/GenBank/DDBJ whole genome shotgun (WGS) entry which is preliminary data.</text>
</comment>
<accession>A0AAV3PTV9</accession>
<evidence type="ECO:0000256" key="1">
    <source>
        <dbReference type="SAM" id="Phobius"/>
    </source>
</evidence>
<organism evidence="2 3">
    <name type="scientific">Lithospermum erythrorhizon</name>
    <name type="common">Purple gromwell</name>
    <name type="synonym">Lithospermum officinale var. erythrorhizon</name>
    <dbReference type="NCBI Taxonomy" id="34254"/>
    <lineage>
        <taxon>Eukaryota</taxon>
        <taxon>Viridiplantae</taxon>
        <taxon>Streptophyta</taxon>
        <taxon>Embryophyta</taxon>
        <taxon>Tracheophyta</taxon>
        <taxon>Spermatophyta</taxon>
        <taxon>Magnoliopsida</taxon>
        <taxon>eudicotyledons</taxon>
        <taxon>Gunneridae</taxon>
        <taxon>Pentapetalae</taxon>
        <taxon>asterids</taxon>
        <taxon>lamiids</taxon>
        <taxon>Boraginales</taxon>
        <taxon>Boraginaceae</taxon>
        <taxon>Boraginoideae</taxon>
        <taxon>Lithospermeae</taxon>
        <taxon>Lithospermum</taxon>
    </lineage>
</organism>